<proteinExistence type="predicted"/>
<dbReference type="AlphaFoldDB" id="A0AAV9XIG4"/>
<dbReference type="EMBL" id="JAVHJO010000003">
    <property type="protein sequence ID" value="KAK6541915.1"/>
    <property type="molecule type" value="Genomic_DNA"/>
</dbReference>
<dbReference type="InterPro" id="IPR024500">
    <property type="entry name" value="DUF3074"/>
</dbReference>
<evidence type="ECO:0000313" key="2">
    <source>
        <dbReference type="EMBL" id="KAK6541915.1"/>
    </source>
</evidence>
<dbReference type="Proteomes" id="UP001365542">
    <property type="component" value="Unassembled WGS sequence"/>
</dbReference>
<keyword evidence="3" id="KW-1185">Reference proteome</keyword>
<name>A0AAV9XIG4_9PEZI</name>
<dbReference type="PANTHER" id="PTHR40370">
    <property type="entry name" value="EXPRESSED PROTEIN"/>
    <property type="match status" value="1"/>
</dbReference>
<evidence type="ECO:0000313" key="3">
    <source>
        <dbReference type="Proteomes" id="UP001365542"/>
    </source>
</evidence>
<dbReference type="PANTHER" id="PTHR40370:SF1">
    <property type="entry name" value="DUF3074 DOMAIN-CONTAINING PROTEIN"/>
    <property type="match status" value="1"/>
</dbReference>
<organism evidence="2 3">
    <name type="scientific">Orbilia ellipsospora</name>
    <dbReference type="NCBI Taxonomy" id="2528407"/>
    <lineage>
        <taxon>Eukaryota</taxon>
        <taxon>Fungi</taxon>
        <taxon>Dikarya</taxon>
        <taxon>Ascomycota</taxon>
        <taxon>Pezizomycotina</taxon>
        <taxon>Orbiliomycetes</taxon>
        <taxon>Orbiliales</taxon>
        <taxon>Orbiliaceae</taxon>
        <taxon>Orbilia</taxon>
    </lineage>
</organism>
<feature type="domain" description="DUF3074" evidence="1">
    <location>
        <begin position="78"/>
        <end position="266"/>
    </location>
</feature>
<comment type="caution">
    <text evidence="2">The sequence shown here is derived from an EMBL/GenBank/DDBJ whole genome shotgun (WGS) entry which is preliminary data.</text>
</comment>
<sequence length="271" mass="29996">MASSYIKSVPAPVDSIPKSGAELNTYLNDVVAEAHALINTLVTPPKDPWTFNATKTNKYGSVEISSRNKSISEGTEYWFARRSVHPVLDEKLKWEDFENLLFHGHSENEREYGPTVSRVDKMGFEWDSSATSVPGWRIVQVAGYGIHHHLPWPFNARVFPILLILASAVDKKEFMVISIPIAIPPDSTGTNVETQETVPIISAKTTVGQYVAVERVICEESADGKSNVVWSMATASDASGNLPMALQRRVIGTSIFKDVEAFLDYVQKKKA</sequence>
<protein>
    <recommendedName>
        <fullName evidence="1">DUF3074 domain-containing protein</fullName>
    </recommendedName>
</protein>
<accession>A0AAV9XIG4</accession>
<reference evidence="2 3" key="1">
    <citation type="submission" date="2019-10" db="EMBL/GenBank/DDBJ databases">
        <authorList>
            <person name="Palmer J.M."/>
        </authorList>
    </citation>
    <scope>NUCLEOTIDE SEQUENCE [LARGE SCALE GENOMIC DNA]</scope>
    <source>
        <strain evidence="2 3">TWF694</strain>
    </source>
</reference>
<dbReference type="Pfam" id="PF11274">
    <property type="entry name" value="DUF3074"/>
    <property type="match status" value="1"/>
</dbReference>
<evidence type="ECO:0000259" key="1">
    <source>
        <dbReference type="Pfam" id="PF11274"/>
    </source>
</evidence>
<gene>
    <name evidence="2" type="ORF">TWF694_007691</name>
</gene>